<dbReference type="GO" id="GO:0004671">
    <property type="term" value="F:protein C-terminal S-isoprenylcysteine carboxyl O-methyltransferase activity"/>
    <property type="evidence" value="ECO:0007669"/>
    <property type="project" value="UniProtKB-EC"/>
</dbReference>
<evidence type="ECO:0000313" key="7">
    <source>
        <dbReference type="Proteomes" id="UP001597414"/>
    </source>
</evidence>
<dbReference type="EMBL" id="JBHUIV010000034">
    <property type="protein sequence ID" value="MFD2203792.1"/>
    <property type="molecule type" value="Genomic_DNA"/>
</dbReference>
<keyword evidence="7" id="KW-1185">Reference proteome</keyword>
<reference evidence="7" key="1">
    <citation type="journal article" date="2019" name="Int. J. Syst. Evol. Microbiol.">
        <title>The Global Catalogue of Microorganisms (GCM) 10K type strain sequencing project: providing services to taxonomists for standard genome sequencing and annotation.</title>
        <authorList>
            <consortium name="The Broad Institute Genomics Platform"/>
            <consortium name="The Broad Institute Genome Sequencing Center for Infectious Disease"/>
            <person name="Wu L."/>
            <person name="Ma J."/>
        </authorList>
    </citation>
    <scope>NUCLEOTIDE SEQUENCE [LARGE SCALE GENOMIC DNA]</scope>
    <source>
        <strain evidence="7">KCTC 19812</strain>
    </source>
</reference>
<feature type="transmembrane region" description="Helical" evidence="5">
    <location>
        <begin position="150"/>
        <end position="167"/>
    </location>
</feature>
<evidence type="ECO:0000256" key="1">
    <source>
        <dbReference type="ARBA" id="ARBA00004127"/>
    </source>
</evidence>
<feature type="transmembrane region" description="Helical" evidence="5">
    <location>
        <begin position="43"/>
        <end position="62"/>
    </location>
</feature>
<evidence type="ECO:0000256" key="2">
    <source>
        <dbReference type="ARBA" id="ARBA00022692"/>
    </source>
</evidence>
<dbReference type="EC" id="2.1.1.334" evidence="6"/>
<comment type="caution">
    <text evidence="6">The sequence shown here is derived from an EMBL/GenBank/DDBJ whole genome shotgun (WGS) entry which is preliminary data.</text>
</comment>
<keyword evidence="4 5" id="KW-0472">Membrane</keyword>
<dbReference type="InterPro" id="IPR007318">
    <property type="entry name" value="Phopholipid_MeTrfase"/>
</dbReference>
<dbReference type="Proteomes" id="UP001597414">
    <property type="component" value="Unassembled WGS sequence"/>
</dbReference>
<evidence type="ECO:0000313" key="6">
    <source>
        <dbReference type="EMBL" id="MFD2203792.1"/>
    </source>
</evidence>
<dbReference type="PANTHER" id="PTHR43847:SF1">
    <property type="entry name" value="BLL3993 PROTEIN"/>
    <property type="match status" value="1"/>
</dbReference>
<comment type="subcellular location">
    <subcellularLocation>
        <location evidence="1">Endomembrane system</location>
        <topology evidence="1">Multi-pass membrane protein</topology>
    </subcellularLocation>
</comment>
<dbReference type="GO" id="GO:0032259">
    <property type="term" value="P:methylation"/>
    <property type="evidence" value="ECO:0007669"/>
    <property type="project" value="UniProtKB-KW"/>
</dbReference>
<dbReference type="PANTHER" id="PTHR43847">
    <property type="entry name" value="BLL3993 PROTEIN"/>
    <property type="match status" value="1"/>
</dbReference>
<sequence length="198" mass="23598">MEAYLYLVLFWAVFYFLHTFLAKLEFKTWLREKMGNAYRYFRLIYSIFSTIFFFFIILYGTSLQKRFVLAMTDLTTYLGYMLAAFGTIILVKLFKHFSLSTFSGMKPHDDLEDVHVFVRKGLHQYIRHPLYAGLILIFMGFFLFEPVLASLVHLVCLIIYLPFGIYFEEKKLIKIFGETYIQYKKEVPAIFPIKLRSK</sequence>
<evidence type="ECO:0000256" key="3">
    <source>
        <dbReference type="ARBA" id="ARBA00022989"/>
    </source>
</evidence>
<keyword evidence="6" id="KW-0489">Methyltransferase</keyword>
<dbReference type="EC" id="2.1.1.100" evidence="6"/>
<gene>
    <name evidence="6" type="ORF">ACFSKV_19605</name>
</gene>
<dbReference type="Pfam" id="PF04191">
    <property type="entry name" value="PEMT"/>
    <property type="match status" value="1"/>
</dbReference>
<organism evidence="6 7">
    <name type="scientific">Shivajiella indica</name>
    <dbReference type="NCBI Taxonomy" id="872115"/>
    <lineage>
        <taxon>Bacteria</taxon>
        <taxon>Pseudomonadati</taxon>
        <taxon>Bacteroidota</taxon>
        <taxon>Cytophagia</taxon>
        <taxon>Cytophagales</taxon>
        <taxon>Cyclobacteriaceae</taxon>
        <taxon>Shivajiella</taxon>
    </lineage>
</organism>
<evidence type="ECO:0000256" key="5">
    <source>
        <dbReference type="SAM" id="Phobius"/>
    </source>
</evidence>
<dbReference type="InterPro" id="IPR052527">
    <property type="entry name" value="Metal_cation-efflux_comp"/>
</dbReference>
<protein>
    <submittedName>
        <fullName evidence="6">Methyltransferase family protein</fullName>
        <ecNumber evidence="6">2.1.1.100</ecNumber>
        <ecNumber evidence="6">2.1.1.334</ecNumber>
    </submittedName>
</protein>
<dbReference type="RefSeq" id="WP_380806793.1">
    <property type="nucleotide sequence ID" value="NZ_JBHUIV010000034.1"/>
</dbReference>
<feature type="transmembrane region" description="Helical" evidence="5">
    <location>
        <begin position="125"/>
        <end position="144"/>
    </location>
</feature>
<keyword evidence="6" id="KW-0808">Transferase</keyword>
<proteinExistence type="predicted"/>
<name>A0ABW5BCF8_9BACT</name>
<accession>A0ABW5BCF8</accession>
<dbReference type="Gene3D" id="1.20.120.1630">
    <property type="match status" value="1"/>
</dbReference>
<keyword evidence="2 5" id="KW-0812">Transmembrane</keyword>
<feature type="transmembrane region" description="Helical" evidence="5">
    <location>
        <begin position="74"/>
        <end position="94"/>
    </location>
</feature>
<feature type="transmembrane region" description="Helical" evidence="5">
    <location>
        <begin position="6"/>
        <end position="22"/>
    </location>
</feature>
<evidence type="ECO:0000256" key="4">
    <source>
        <dbReference type="ARBA" id="ARBA00023136"/>
    </source>
</evidence>
<keyword evidence="3 5" id="KW-1133">Transmembrane helix</keyword>